<dbReference type="Gene3D" id="2.60.40.420">
    <property type="entry name" value="Cupredoxins - blue copper proteins"/>
    <property type="match status" value="1"/>
</dbReference>
<accession>A8NFJ8</accession>
<gene>
    <name evidence="3" type="ORF">CC1G_04282</name>
</gene>
<dbReference type="InParanoid" id="A8NFJ8"/>
<dbReference type="SUPFAM" id="SSF49503">
    <property type="entry name" value="Cupredoxins"/>
    <property type="match status" value="1"/>
</dbReference>
<feature type="domain" description="Phytocyanin" evidence="2">
    <location>
        <begin position="239"/>
        <end position="308"/>
    </location>
</feature>
<reference evidence="3 4" key="1">
    <citation type="journal article" date="2010" name="Proc. Natl. Acad. Sci. U.S.A.">
        <title>Insights into evolution of multicellular fungi from the assembled chromosomes of the mushroom Coprinopsis cinerea (Coprinus cinereus).</title>
        <authorList>
            <person name="Stajich J.E."/>
            <person name="Wilke S.K."/>
            <person name="Ahren D."/>
            <person name="Au C.H."/>
            <person name="Birren B.W."/>
            <person name="Borodovsky M."/>
            <person name="Burns C."/>
            <person name="Canback B."/>
            <person name="Casselton L.A."/>
            <person name="Cheng C.K."/>
            <person name="Deng J."/>
            <person name="Dietrich F.S."/>
            <person name="Fargo D.C."/>
            <person name="Farman M.L."/>
            <person name="Gathman A.C."/>
            <person name="Goldberg J."/>
            <person name="Guigo R."/>
            <person name="Hoegger P.J."/>
            <person name="Hooker J.B."/>
            <person name="Huggins A."/>
            <person name="James T.Y."/>
            <person name="Kamada T."/>
            <person name="Kilaru S."/>
            <person name="Kodira C."/>
            <person name="Kues U."/>
            <person name="Kupfer D."/>
            <person name="Kwan H.S."/>
            <person name="Lomsadze A."/>
            <person name="Li W."/>
            <person name="Lilly W.W."/>
            <person name="Ma L.J."/>
            <person name="Mackey A.J."/>
            <person name="Manning G."/>
            <person name="Martin F."/>
            <person name="Muraguchi H."/>
            <person name="Natvig D.O."/>
            <person name="Palmerini H."/>
            <person name="Ramesh M.A."/>
            <person name="Rehmeyer C.J."/>
            <person name="Roe B.A."/>
            <person name="Shenoy N."/>
            <person name="Stanke M."/>
            <person name="Ter-Hovhannisyan V."/>
            <person name="Tunlid A."/>
            <person name="Velagapudi R."/>
            <person name="Vision T.J."/>
            <person name="Zeng Q."/>
            <person name="Zolan M.E."/>
            <person name="Pukkila P.J."/>
        </authorList>
    </citation>
    <scope>NUCLEOTIDE SEQUENCE [LARGE SCALE GENOMIC DNA]</scope>
    <source>
        <strain evidence="4">Okayama-7 / 130 / ATCC MYA-4618 / FGSC 9003</strain>
    </source>
</reference>
<organism evidence="3 4">
    <name type="scientific">Coprinopsis cinerea (strain Okayama-7 / 130 / ATCC MYA-4618 / FGSC 9003)</name>
    <name type="common">Inky cap fungus</name>
    <name type="synonym">Hormographiella aspergillata</name>
    <dbReference type="NCBI Taxonomy" id="240176"/>
    <lineage>
        <taxon>Eukaryota</taxon>
        <taxon>Fungi</taxon>
        <taxon>Dikarya</taxon>
        <taxon>Basidiomycota</taxon>
        <taxon>Agaricomycotina</taxon>
        <taxon>Agaricomycetes</taxon>
        <taxon>Agaricomycetidae</taxon>
        <taxon>Agaricales</taxon>
        <taxon>Agaricineae</taxon>
        <taxon>Psathyrellaceae</taxon>
        <taxon>Coprinopsis</taxon>
    </lineage>
</organism>
<dbReference type="AlphaFoldDB" id="A8NFJ8"/>
<sequence>MALLSSFAAGLPRPLPQDDSAIGIEVAVSAPDGIPITNTIELASQRAREAAQTAAAPAVTPMYGAASYGAEHQQPKHEAPVPQVEQPKHEPPKHEVPAHVTTPVHVPAHTPVEQPAHTPVHTPVEQPAHTPVHTPVEQPAHTPVHTPVEQPAHTPVHTPAHEPAHPIPTHGSGSAPWSNQDYNDCVSKCIATYGQAPGQYKPTVTEQQHEATGTGATHTVIVAPTQGVLRYIPFAVNASVGDTIKFMWGADNHTVTKSTSLLPCNRTGEAASFSSGIQNNGFVFTQVVNDTKPTYFFCNAPTHCQKGMFGIINPATQFASPSSVGLQMSKLAAKSANVAGYSDITRQATKDSDAISRWGSNIDMAEIPDWAHEFVAENVLYTRNFLAANPEVMKEDGSIDLSTASTVPLAIPQDVAAALNNAGSSEPASSDAPAEASTPAATSDAPEVTGNAENLNSGSSSTLASPKVLLAVVAVVATLLM</sequence>
<dbReference type="PANTHER" id="PTHR34883">
    <property type="entry name" value="SERINE-RICH PROTEIN, PUTATIVE-RELATED-RELATED"/>
    <property type="match status" value="1"/>
</dbReference>
<dbReference type="HOGENOM" id="CLU_038599_0_0_1"/>
<dbReference type="STRING" id="240176.A8NFJ8"/>
<protein>
    <submittedName>
        <fullName evidence="3">Glycoamidase</fullName>
    </submittedName>
</protein>
<comment type="caution">
    <text evidence="3">The sequence shown here is derived from an EMBL/GenBank/DDBJ whole genome shotgun (WGS) entry which is preliminary data.</text>
</comment>
<keyword evidence="4" id="KW-1185">Reference proteome</keyword>
<feature type="compositionally biased region" description="Low complexity" evidence="1">
    <location>
        <begin position="424"/>
        <end position="446"/>
    </location>
</feature>
<dbReference type="PANTHER" id="PTHR34883:SF15">
    <property type="entry name" value="EXTRACELLULAR SERINE-RICH PROTEIN"/>
    <property type="match status" value="1"/>
</dbReference>
<evidence type="ECO:0000313" key="4">
    <source>
        <dbReference type="Proteomes" id="UP000001861"/>
    </source>
</evidence>
<dbReference type="RefSeq" id="XP_001833303.2">
    <property type="nucleotide sequence ID" value="XM_001833251.2"/>
</dbReference>
<dbReference type="Proteomes" id="UP000001861">
    <property type="component" value="Unassembled WGS sequence"/>
</dbReference>
<dbReference type="eggNOG" id="ENOG502S66W">
    <property type="taxonomic scope" value="Eukaryota"/>
</dbReference>
<dbReference type="OMA" id="QLELCNK"/>
<feature type="compositionally biased region" description="Basic and acidic residues" evidence="1">
    <location>
        <begin position="86"/>
        <end position="95"/>
    </location>
</feature>
<evidence type="ECO:0000313" key="3">
    <source>
        <dbReference type="EMBL" id="EAU88576.2"/>
    </source>
</evidence>
<feature type="compositionally biased region" description="Polar residues" evidence="1">
    <location>
        <begin position="451"/>
        <end position="461"/>
    </location>
</feature>
<feature type="region of interest" description="Disordered" evidence="1">
    <location>
        <begin position="68"/>
        <end position="95"/>
    </location>
</feature>
<dbReference type="Pfam" id="PF02298">
    <property type="entry name" value="Cu_bind_like"/>
    <property type="match status" value="1"/>
</dbReference>
<evidence type="ECO:0000259" key="2">
    <source>
        <dbReference type="Pfam" id="PF02298"/>
    </source>
</evidence>
<dbReference type="GeneID" id="6009799"/>
<dbReference type="OrthoDB" id="2331100at2759"/>
<feature type="region of interest" description="Disordered" evidence="1">
    <location>
        <begin position="114"/>
        <end position="176"/>
    </location>
</feature>
<name>A8NFJ8_COPC7</name>
<dbReference type="InterPro" id="IPR008972">
    <property type="entry name" value="Cupredoxin"/>
</dbReference>
<dbReference type="InterPro" id="IPR052953">
    <property type="entry name" value="Ser-rich/MCO-related"/>
</dbReference>
<dbReference type="VEuPathDB" id="FungiDB:CC1G_04282"/>
<dbReference type="InterPro" id="IPR003245">
    <property type="entry name" value="Phytocyanin_dom"/>
</dbReference>
<proteinExistence type="predicted"/>
<dbReference type="KEGG" id="cci:CC1G_04282"/>
<feature type="region of interest" description="Disordered" evidence="1">
    <location>
        <begin position="421"/>
        <end position="461"/>
    </location>
</feature>
<evidence type="ECO:0000256" key="1">
    <source>
        <dbReference type="SAM" id="MobiDB-lite"/>
    </source>
</evidence>
<dbReference type="EMBL" id="AACS02000002">
    <property type="protein sequence ID" value="EAU88576.2"/>
    <property type="molecule type" value="Genomic_DNA"/>
</dbReference>
<dbReference type="GO" id="GO:0009055">
    <property type="term" value="F:electron transfer activity"/>
    <property type="evidence" value="ECO:0007669"/>
    <property type="project" value="InterPro"/>
</dbReference>